<protein>
    <recommendedName>
        <fullName evidence="3 11">Shikimate kinase</fullName>
        <shortName evidence="11">SK</shortName>
        <ecNumber evidence="3 11">2.7.1.71</ecNumber>
    </recommendedName>
</protein>
<dbReference type="GO" id="GO:0009073">
    <property type="term" value="P:aromatic amino acid family biosynthetic process"/>
    <property type="evidence" value="ECO:0007669"/>
    <property type="project" value="UniProtKB-KW"/>
</dbReference>
<dbReference type="Proteomes" id="UP000078596">
    <property type="component" value="Chromosome"/>
</dbReference>
<keyword evidence="11" id="KW-0479">Metal-binding</keyword>
<name>A0A191ZGW4_9GAMM</name>
<feature type="binding site" evidence="11">
    <location>
        <position position="127"/>
    </location>
    <ligand>
        <name>substrate</name>
    </ligand>
</feature>
<feature type="binding site" evidence="11">
    <location>
        <position position="70"/>
    </location>
    <ligand>
        <name>substrate</name>
    </ligand>
</feature>
<organism evidence="12 13">
    <name type="scientific">Halothiobacillus diazotrophicus</name>
    <dbReference type="NCBI Taxonomy" id="1860122"/>
    <lineage>
        <taxon>Bacteria</taxon>
        <taxon>Pseudomonadati</taxon>
        <taxon>Pseudomonadota</taxon>
        <taxon>Gammaproteobacteria</taxon>
        <taxon>Chromatiales</taxon>
        <taxon>Halothiobacillaceae</taxon>
        <taxon>Halothiobacillus</taxon>
    </lineage>
</organism>
<comment type="similarity">
    <text evidence="2 11">Belongs to the shikimate kinase family.</text>
</comment>
<evidence type="ECO:0000256" key="11">
    <source>
        <dbReference type="HAMAP-Rule" id="MF_00109"/>
    </source>
</evidence>
<dbReference type="InterPro" id="IPR027417">
    <property type="entry name" value="P-loop_NTPase"/>
</dbReference>
<feature type="binding site" evidence="11">
    <location>
        <position position="6"/>
    </location>
    <ligand>
        <name>Mg(2+)</name>
        <dbReference type="ChEBI" id="CHEBI:18420"/>
    </ligand>
</feature>
<evidence type="ECO:0000313" key="12">
    <source>
        <dbReference type="EMBL" id="ANJ67129.1"/>
    </source>
</evidence>
<dbReference type="GO" id="GO:0005524">
    <property type="term" value="F:ATP binding"/>
    <property type="evidence" value="ECO:0007669"/>
    <property type="project" value="UniProtKB-UniRule"/>
</dbReference>
<comment type="subcellular location">
    <subcellularLocation>
        <location evidence="11">Cytoplasm</location>
    </subcellularLocation>
</comment>
<comment type="pathway">
    <text evidence="1 11">Metabolic intermediate biosynthesis; chorismate biosynthesis; chorismate from D-erythrose 4-phosphate and phosphoenolpyruvate: step 5/7.</text>
</comment>
<dbReference type="GO" id="GO:0004765">
    <property type="term" value="F:shikimate kinase activity"/>
    <property type="evidence" value="ECO:0007669"/>
    <property type="project" value="UniProtKB-UniRule"/>
</dbReference>
<dbReference type="AlphaFoldDB" id="A0A191ZGW4"/>
<dbReference type="STRING" id="1860122.A9404_06785"/>
<sequence>MGAGKSTIGKLLAHALNRPFLDSDKEIEHRTGVTIPLIFEIEGESGFRDREVAVIQEITQGEGWVLATGGGAILRAENRAVFAQRGFVVYLHATVQQQAERTAMDTQRPLLQTPDRVGKLTALMHEREPLYREVADLIIETAGKSPRVVVDVIQQHLK</sequence>
<evidence type="ECO:0000256" key="1">
    <source>
        <dbReference type="ARBA" id="ARBA00004842"/>
    </source>
</evidence>
<dbReference type="PRINTS" id="PR01100">
    <property type="entry name" value="SHIKIMTKNASE"/>
</dbReference>
<dbReference type="GO" id="GO:0000287">
    <property type="term" value="F:magnesium ion binding"/>
    <property type="evidence" value="ECO:0007669"/>
    <property type="project" value="UniProtKB-UniRule"/>
</dbReference>
<dbReference type="InterPro" id="IPR023000">
    <property type="entry name" value="Shikimate_kinase_CS"/>
</dbReference>
<comment type="caution">
    <text evidence="11">Lacks conserved residue(s) required for the propagation of feature annotation.</text>
</comment>
<keyword evidence="11" id="KW-0460">Magnesium</keyword>
<evidence type="ECO:0000256" key="8">
    <source>
        <dbReference type="ARBA" id="ARBA00022840"/>
    </source>
</evidence>
<keyword evidence="4 11" id="KW-0028">Amino-acid biosynthesis</keyword>
<dbReference type="HAMAP" id="MF_00109">
    <property type="entry name" value="Shikimate_kinase"/>
    <property type="match status" value="1"/>
</dbReference>
<keyword evidence="9 11" id="KW-0057">Aromatic amino acid biosynthesis</keyword>
<feature type="binding site" evidence="11">
    <location>
        <position position="48"/>
    </location>
    <ligand>
        <name>substrate</name>
    </ligand>
</feature>
<dbReference type="EC" id="2.7.1.71" evidence="3 11"/>
<dbReference type="InterPro" id="IPR031322">
    <property type="entry name" value="Shikimate/glucono_kinase"/>
</dbReference>
<reference evidence="12 13" key="1">
    <citation type="submission" date="2016-06" db="EMBL/GenBank/DDBJ databases">
        <title>Insight into the functional genes involving in sulfur oxidation in Pearl River water.</title>
        <authorList>
            <person name="Luo J."/>
            <person name="Tan X."/>
            <person name="Lin W."/>
        </authorList>
    </citation>
    <scope>NUCLEOTIDE SEQUENCE [LARGE SCALE GENOMIC DNA]</scope>
    <source>
        <strain evidence="12 13">LS2</strain>
    </source>
</reference>
<feature type="binding site" evidence="11">
    <location>
        <begin position="2"/>
        <end position="7"/>
    </location>
    <ligand>
        <name>ATP</name>
        <dbReference type="ChEBI" id="CHEBI:30616"/>
    </ligand>
</feature>
<dbReference type="UniPathway" id="UPA00053">
    <property type="reaction ID" value="UER00088"/>
</dbReference>
<keyword evidence="11" id="KW-0963">Cytoplasm</keyword>
<dbReference type="GO" id="GO:0009423">
    <property type="term" value="P:chorismate biosynthetic process"/>
    <property type="evidence" value="ECO:0007669"/>
    <property type="project" value="UniProtKB-UniRule"/>
</dbReference>
<dbReference type="CDD" id="cd00464">
    <property type="entry name" value="SK"/>
    <property type="match status" value="1"/>
</dbReference>
<keyword evidence="5 11" id="KW-0808">Transferase</keyword>
<gene>
    <name evidence="11 12" type="primary">aroK</name>
    <name evidence="12" type="ORF">A9404_06785</name>
</gene>
<dbReference type="Pfam" id="PF01202">
    <property type="entry name" value="SKI"/>
    <property type="match status" value="1"/>
</dbReference>
<dbReference type="Gene3D" id="3.40.50.300">
    <property type="entry name" value="P-loop containing nucleotide triphosphate hydrolases"/>
    <property type="match status" value="1"/>
</dbReference>
<comment type="cofactor">
    <cofactor evidence="11">
        <name>Mg(2+)</name>
        <dbReference type="ChEBI" id="CHEBI:18420"/>
    </cofactor>
    <text evidence="11">Binds 1 Mg(2+) ion per subunit.</text>
</comment>
<comment type="catalytic activity">
    <reaction evidence="10 11">
        <text>shikimate + ATP = 3-phosphoshikimate + ADP + H(+)</text>
        <dbReference type="Rhea" id="RHEA:13121"/>
        <dbReference type="ChEBI" id="CHEBI:15378"/>
        <dbReference type="ChEBI" id="CHEBI:30616"/>
        <dbReference type="ChEBI" id="CHEBI:36208"/>
        <dbReference type="ChEBI" id="CHEBI:145989"/>
        <dbReference type="ChEBI" id="CHEBI:456216"/>
        <dbReference type="EC" id="2.7.1.71"/>
    </reaction>
</comment>
<dbReference type="PANTHER" id="PTHR21087">
    <property type="entry name" value="SHIKIMATE KINASE"/>
    <property type="match status" value="1"/>
</dbReference>
<dbReference type="PROSITE" id="PS01128">
    <property type="entry name" value="SHIKIMATE_KINASE"/>
    <property type="match status" value="1"/>
</dbReference>
<keyword evidence="7 11" id="KW-0418">Kinase</keyword>
<proteinExistence type="inferred from homology"/>
<dbReference type="InterPro" id="IPR000623">
    <property type="entry name" value="Shikimate_kinase/TSH1"/>
</dbReference>
<keyword evidence="6 11" id="KW-0547">Nucleotide-binding</keyword>
<dbReference type="KEGG" id="haz:A9404_06785"/>
<evidence type="ECO:0000256" key="3">
    <source>
        <dbReference type="ARBA" id="ARBA00012154"/>
    </source>
</evidence>
<evidence type="ECO:0000256" key="10">
    <source>
        <dbReference type="ARBA" id="ARBA00048567"/>
    </source>
</evidence>
<dbReference type="GO" id="GO:0008652">
    <property type="term" value="P:amino acid biosynthetic process"/>
    <property type="evidence" value="ECO:0007669"/>
    <property type="project" value="UniProtKB-KW"/>
</dbReference>
<dbReference type="EMBL" id="CP016027">
    <property type="protein sequence ID" value="ANJ67129.1"/>
    <property type="molecule type" value="Genomic_DNA"/>
</dbReference>
<feature type="binding site" evidence="11">
    <location>
        <position position="24"/>
    </location>
    <ligand>
        <name>substrate</name>
    </ligand>
</feature>
<evidence type="ECO:0000256" key="9">
    <source>
        <dbReference type="ARBA" id="ARBA00023141"/>
    </source>
</evidence>
<accession>A0A191ZGW4</accession>
<feature type="binding site" evidence="11">
    <location>
        <position position="108"/>
    </location>
    <ligand>
        <name>ATP</name>
        <dbReference type="ChEBI" id="CHEBI:30616"/>
    </ligand>
</feature>
<evidence type="ECO:0000256" key="7">
    <source>
        <dbReference type="ARBA" id="ARBA00022777"/>
    </source>
</evidence>
<comment type="subunit">
    <text evidence="11">Monomer.</text>
</comment>
<dbReference type="SUPFAM" id="SSF52540">
    <property type="entry name" value="P-loop containing nucleoside triphosphate hydrolases"/>
    <property type="match status" value="1"/>
</dbReference>
<dbReference type="GO" id="GO:0005829">
    <property type="term" value="C:cytosol"/>
    <property type="evidence" value="ECO:0007669"/>
    <property type="project" value="TreeGrafter"/>
</dbReference>
<keyword evidence="13" id="KW-1185">Reference proteome</keyword>
<evidence type="ECO:0000256" key="2">
    <source>
        <dbReference type="ARBA" id="ARBA00006997"/>
    </source>
</evidence>
<comment type="function">
    <text evidence="11">Catalyzes the specific phosphorylation of the 3-hydroxyl group of shikimic acid using ATP as a cosubstrate.</text>
</comment>
<dbReference type="PANTHER" id="PTHR21087:SF16">
    <property type="entry name" value="SHIKIMATE KINASE 1, CHLOROPLASTIC"/>
    <property type="match status" value="1"/>
</dbReference>
<keyword evidence="8 11" id="KW-0067">ATP-binding</keyword>
<evidence type="ECO:0000256" key="4">
    <source>
        <dbReference type="ARBA" id="ARBA00022605"/>
    </source>
</evidence>
<evidence type="ECO:0000256" key="6">
    <source>
        <dbReference type="ARBA" id="ARBA00022741"/>
    </source>
</evidence>
<evidence type="ECO:0000313" key="13">
    <source>
        <dbReference type="Proteomes" id="UP000078596"/>
    </source>
</evidence>
<evidence type="ECO:0000256" key="5">
    <source>
        <dbReference type="ARBA" id="ARBA00022679"/>
    </source>
</evidence>